<keyword evidence="3" id="KW-0949">S-adenosyl-L-methionine</keyword>
<dbReference type="InterPro" id="IPR029063">
    <property type="entry name" value="SAM-dependent_MTases_sf"/>
</dbReference>
<dbReference type="GO" id="GO:0003723">
    <property type="term" value="F:RNA binding"/>
    <property type="evidence" value="ECO:0007669"/>
    <property type="project" value="UniProtKB-KW"/>
</dbReference>
<evidence type="ECO:0008006" key="6">
    <source>
        <dbReference type="Google" id="ProtNLM"/>
    </source>
</evidence>
<organism evidence="5">
    <name type="scientific">marine sediment metagenome</name>
    <dbReference type="NCBI Taxonomy" id="412755"/>
    <lineage>
        <taxon>unclassified sequences</taxon>
        <taxon>metagenomes</taxon>
        <taxon>ecological metagenomes</taxon>
    </lineage>
</organism>
<comment type="caution">
    <text evidence="5">The sequence shown here is derived from an EMBL/GenBank/DDBJ whole genome shotgun (WGS) entry which is preliminary data.</text>
</comment>
<dbReference type="GO" id="GO:0005829">
    <property type="term" value="C:cytosol"/>
    <property type="evidence" value="ECO:0007669"/>
    <property type="project" value="TreeGrafter"/>
</dbReference>
<dbReference type="PROSITE" id="PS51689">
    <property type="entry name" value="SAM_RNA_A_N6_MT"/>
    <property type="match status" value="1"/>
</dbReference>
<keyword evidence="2" id="KW-0808">Transferase</keyword>
<evidence type="ECO:0000313" key="5">
    <source>
        <dbReference type="EMBL" id="GAH07808.1"/>
    </source>
</evidence>
<accession>X1EGM1</accession>
<evidence type="ECO:0000256" key="2">
    <source>
        <dbReference type="ARBA" id="ARBA00022679"/>
    </source>
</evidence>
<dbReference type="SUPFAM" id="SSF53335">
    <property type="entry name" value="S-adenosyl-L-methionine-dependent methyltransferases"/>
    <property type="match status" value="1"/>
</dbReference>
<reference evidence="5" key="1">
    <citation type="journal article" date="2014" name="Front. Microbiol.">
        <title>High frequency of phylogenetically diverse reductive dehalogenase-homologous genes in deep subseafloor sedimentary metagenomes.</title>
        <authorList>
            <person name="Kawai M."/>
            <person name="Futagami T."/>
            <person name="Toyoda A."/>
            <person name="Takaki Y."/>
            <person name="Nishi S."/>
            <person name="Hori S."/>
            <person name="Arai W."/>
            <person name="Tsubouchi T."/>
            <person name="Morono Y."/>
            <person name="Uchiyama I."/>
            <person name="Ito T."/>
            <person name="Fujiyama A."/>
            <person name="Inagaki F."/>
            <person name="Takami H."/>
        </authorList>
    </citation>
    <scope>NUCLEOTIDE SEQUENCE</scope>
    <source>
        <strain evidence="5">Expedition CK06-06</strain>
    </source>
</reference>
<dbReference type="GO" id="GO:0000179">
    <property type="term" value="F:rRNA (adenine-N6,N6-)-dimethyltransferase activity"/>
    <property type="evidence" value="ECO:0007669"/>
    <property type="project" value="TreeGrafter"/>
</dbReference>
<evidence type="ECO:0000256" key="4">
    <source>
        <dbReference type="ARBA" id="ARBA00022884"/>
    </source>
</evidence>
<dbReference type="Pfam" id="PF00398">
    <property type="entry name" value="RrnaAD"/>
    <property type="match status" value="1"/>
</dbReference>
<protein>
    <recommendedName>
        <fullName evidence="6">Ribosomal RNA adenine methylase transferase N-terminal domain-containing protein</fullName>
    </recommendedName>
</protein>
<dbReference type="InterPro" id="IPR023165">
    <property type="entry name" value="rRNA_Ade_diMease-like_C"/>
</dbReference>
<dbReference type="AlphaFoldDB" id="X1EGM1"/>
<sequence length="122" mass="13773">TASPGEMSLLSVSVQFFSDPKLIQQVPAKSFFPVPKVDSAIIKITNIKEKFSNVVQKRFFQIVKAGFSGKRKQLHNSLAGGLQMDPGAIKKILKKAQIDPERRAETLSLKEWHKIYQSFQKE</sequence>
<evidence type="ECO:0000256" key="1">
    <source>
        <dbReference type="ARBA" id="ARBA00022603"/>
    </source>
</evidence>
<dbReference type="PANTHER" id="PTHR11727">
    <property type="entry name" value="DIMETHYLADENOSINE TRANSFERASE"/>
    <property type="match status" value="1"/>
</dbReference>
<dbReference type="EMBL" id="BART01030839">
    <property type="protein sequence ID" value="GAH07808.1"/>
    <property type="molecule type" value="Genomic_DNA"/>
</dbReference>
<keyword evidence="1" id="KW-0489">Methyltransferase</keyword>
<dbReference type="PANTHER" id="PTHR11727:SF7">
    <property type="entry name" value="DIMETHYLADENOSINE TRANSFERASE-RELATED"/>
    <property type="match status" value="1"/>
</dbReference>
<keyword evidence="4" id="KW-0694">RNA-binding</keyword>
<name>X1EGM1_9ZZZZ</name>
<gene>
    <name evidence="5" type="ORF">S01H4_53717</name>
</gene>
<dbReference type="InterPro" id="IPR001737">
    <property type="entry name" value="KsgA/Erm"/>
</dbReference>
<dbReference type="Gene3D" id="3.40.50.150">
    <property type="entry name" value="Vaccinia Virus protein VP39"/>
    <property type="match status" value="1"/>
</dbReference>
<feature type="non-terminal residue" evidence="5">
    <location>
        <position position="1"/>
    </location>
</feature>
<proteinExistence type="predicted"/>
<evidence type="ECO:0000256" key="3">
    <source>
        <dbReference type="ARBA" id="ARBA00022691"/>
    </source>
</evidence>
<dbReference type="Gene3D" id="1.10.8.100">
    <property type="entry name" value="Ribosomal RNA adenine dimethylase-like, domain 2"/>
    <property type="match status" value="1"/>
</dbReference>